<dbReference type="Pfam" id="PF01551">
    <property type="entry name" value="Peptidase_M23"/>
    <property type="match status" value="1"/>
</dbReference>
<feature type="domain" description="M23ase beta-sheet core" evidence="1">
    <location>
        <begin position="45"/>
        <end position="141"/>
    </location>
</feature>
<dbReference type="Proteomes" id="UP000236846">
    <property type="component" value="Unassembled WGS sequence"/>
</dbReference>
<dbReference type="EMBL" id="PCXE01000017">
    <property type="protein sequence ID" value="PIR26578.1"/>
    <property type="molecule type" value="Genomic_DNA"/>
</dbReference>
<evidence type="ECO:0000313" key="3">
    <source>
        <dbReference type="Proteomes" id="UP000236846"/>
    </source>
</evidence>
<organism evidence="2 3">
    <name type="scientific">Candidatus Brennerbacteria bacterium CG11_big_fil_rev_8_21_14_0_20_43_10</name>
    <dbReference type="NCBI Taxonomy" id="1974523"/>
    <lineage>
        <taxon>Bacteria</taxon>
        <taxon>Candidatus Brenneribacteriota</taxon>
    </lineage>
</organism>
<name>A0A2H0PX38_9BACT</name>
<dbReference type="AlphaFoldDB" id="A0A2H0PX38"/>
<evidence type="ECO:0000259" key="1">
    <source>
        <dbReference type="Pfam" id="PF01551"/>
    </source>
</evidence>
<accession>A0A2H0PX38</accession>
<dbReference type="Gene3D" id="2.70.70.10">
    <property type="entry name" value="Glucose Permease (Domain IIA)"/>
    <property type="match status" value="1"/>
</dbReference>
<dbReference type="InterPro" id="IPR016047">
    <property type="entry name" value="M23ase_b-sheet_dom"/>
</dbReference>
<dbReference type="SUPFAM" id="SSF51261">
    <property type="entry name" value="Duplicated hybrid motif"/>
    <property type="match status" value="1"/>
</dbReference>
<dbReference type="PANTHER" id="PTHR21666:SF270">
    <property type="entry name" value="MUREIN HYDROLASE ACTIVATOR ENVC"/>
    <property type="match status" value="1"/>
</dbReference>
<comment type="caution">
    <text evidence="2">The sequence shown here is derived from an EMBL/GenBank/DDBJ whole genome shotgun (WGS) entry which is preliminary data.</text>
</comment>
<dbReference type="InterPro" id="IPR050570">
    <property type="entry name" value="Cell_wall_metabolism_enzyme"/>
</dbReference>
<sequence length="175" mass="19994">MNPIKAKKTTQKIKNSRRYSIPFKDNIIRVEAPAHKTERHLKFCIDFLLPKGTPIVAARSGTVIACQDRYRRSYKSPKFAGRRNFIAICHPDGKTSIYVHLQHRSIKVKKGQRVKRGQVIALSGQVGFATYPHLHFGVYRGEYGKGGVSIKVPFDKKYRLSEKPLRIAEDLGKYL</sequence>
<dbReference type="GO" id="GO:0004222">
    <property type="term" value="F:metalloendopeptidase activity"/>
    <property type="evidence" value="ECO:0007669"/>
    <property type="project" value="TreeGrafter"/>
</dbReference>
<dbReference type="InterPro" id="IPR011055">
    <property type="entry name" value="Dup_hybrid_motif"/>
</dbReference>
<reference evidence="2 3" key="1">
    <citation type="submission" date="2017-09" db="EMBL/GenBank/DDBJ databases">
        <title>Depth-based differentiation of microbial function through sediment-hosted aquifers and enrichment of novel symbionts in the deep terrestrial subsurface.</title>
        <authorList>
            <person name="Probst A.J."/>
            <person name="Ladd B."/>
            <person name="Jarett J.K."/>
            <person name="Geller-Mcgrath D.E."/>
            <person name="Sieber C.M."/>
            <person name="Emerson J.B."/>
            <person name="Anantharaman K."/>
            <person name="Thomas B.C."/>
            <person name="Malmstrom R."/>
            <person name="Stieglmeier M."/>
            <person name="Klingl A."/>
            <person name="Woyke T."/>
            <person name="Ryan C.M."/>
            <person name="Banfield J.F."/>
        </authorList>
    </citation>
    <scope>NUCLEOTIDE SEQUENCE [LARGE SCALE GENOMIC DNA]</scope>
    <source>
        <strain evidence="2">CG11_big_fil_rev_8_21_14_0_20_43_10</strain>
    </source>
</reference>
<proteinExistence type="predicted"/>
<dbReference type="PANTHER" id="PTHR21666">
    <property type="entry name" value="PEPTIDASE-RELATED"/>
    <property type="match status" value="1"/>
</dbReference>
<dbReference type="CDD" id="cd12797">
    <property type="entry name" value="M23_peptidase"/>
    <property type="match status" value="1"/>
</dbReference>
<gene>
    <name evidence="2" type="ORF">COV41_00925</name>
</gene>
<evidence type="ECO:0000313" key="2">
    <source>
        <dbReference type="EMBL" id="PIR26578.1"/>
    </source>
</evidence>
<protein>
    <recommendedName>
        <fullName evidence="1">M23ase beta-sheet core domain-containing protein</fullName>
    </recommendedName>
</protein>